<dbReference type="EMBL" id="QXGF01000595">
    <property type="protein sequence ID" value="KAE8937984.1"/>
    <property type="molecule type" value="Genomic_DNA"/>
</dbReference>
<sequence>MVLHLLLNWCGLKSKCLHAGNTYCDRLGSIQNLPTTRILYKNRRCRICVCCTLRDLSNNFEVLLNG</sequence>
<name>A0A6A3EWU3_9STRA</name>
<evidence type="ECO:0000313" key="14">
    <source>
        <dbReference type="Proteomes" id="UP000440367"/>
    </source>
</evidence>
<dbReference type="EMBL" id="QXFX01000814">
    <property type="protein sequence ID" value="KAE9103554.1"/>
    <property type="molecule type" value="Genomic_DNA"/>
</dbReference>
<evidence type="ECO:0000313" key="9">
    <source>
        <dbReference type="EMBL" id="KAE9241906.1"/>
    </source>
</evidence>
<evidence type="ECO:0000313" key="4">
    <source>
        <dbReference type="EMBL" id="KAE9095049.1"/>
    </source>
</evidence>
<evidence type="ECO:0000313" key="15">
    <source>
        <dbReference type="Proteomes" id="UP000440732"/>
    </source>
</evidence>
<dbReference type="EMBL" id="QXGA01002223">
    <property type="protein sequence ID" value="KAE9101632.1"/>
    <property type="molecule type" value="Genomic_DNA"/>
</dbReference>
<dbReference type="Proteomes" id="UP000440367">
    <property type="component" value="Unassembled WGS sequence"/>
</dbReference>
<evidence type="ECO:0000313" key="11">
    <source>
        <dbReference type="Proteomes" id="UP000429523"/>
    </source>
</evidence>
<evidence type="ECO:0000313" key="12">
    <source>
        <dbReference type="Proteomes" id="UP000433483"/>
    </source>
</evidence>
<accession>A0A6A3EWU3</accession>
<comment type="caution">
    <text evidence="2">The sequence shown here is derived from an EMBL/GenBank/DDBJ whole genome shotgun (WGS) entry which is preliminary data.</text>
</comment>
<dbReference type="Proteomes" id="UP000460718">
    <property type="component" value="Unassembled WGS sequence"/>
</dbReference>
<dbReference type="EMBL" id="QXFZ01001193">
    <property type="protein sequence ID" value="KAE9095049.1"/>
    <property type="molecule type" value="Genomic_DNA"/>
</dbReference>
<dbReference type="EMBL" id="QXFW01000176">
    <property type="protein sequence ID" value="KAE9021814.1"/>
    <property type="molecule type" value="Genomic_DNA"/>
</dbReference>
<evidence type="ECO:0000313" key="8">
    <source>
        <dbReference type="EMBL" id="KAE9224987.1"/>
    </source>
</evidence>
<dbReference type="Proteomes" id="UP000476176">
    <property type="component" value="Unassembled WGS sequence"/>
</dbReference>
<evidence type="ECO:0000313" key="19">
    <source>
        <dbReference type="Proteomes" id="UP000488956"/>
    </source>
</evidence>
<evidence type="ECO:0000313" key="7">
    <source>
        <dbReference type="EMBL" id="KAE9213276.1"/>
    </source>
</evidence>
<gene>
    <name evidence="10" type="ORF">PF001_g16749</name>
    <name evidence="9" type="ORF">PF002_g9022</name>
    <name evidence="8" type="ORF">PF004_g12048</name>
    <name evidence="7" type="ORF">PF005_g10258</name>
    <name evidence="5" type="ORF">PF006_g22624</name>
    <name evidence="4" type="ORF">PF007_g17539</name>
    <name evidence="2" type="ORF">PF009_g12124</name>
    <name evidence="6" type="ORF">PF010_g13689</name>
    <name evidence="3" type="ORF">PF011_g4761</name>
</gene>
<evidence type="ECO:0000313" key="18">
    <source>
        <dbReference type="Proteomes" id="UP000476176"/>
    </source>
</evidence>
<organism evidence="2 11">
    <name type="scientific">Phytophthora fragariae</name>
    <dbReference type="NCBI Taxonomy" id="53985"/>
    <lineage>
        <taxon>Eukaryota</taxon>
        <taxon>Sar</taxon>
        <taxon>Stramenopiles</taxon>
        <taxon>Oomycota</taxon>
        <taxon>Peronosporomycetes</taxon>
        <taxon>Peronosporales</taxon>
        <taxon>Peronosporaceae</taxon>
        <taxon>Phytophthora</taxon>
    </lineage>
</organism>
<dbReference type="EMBL" id="QXGE01001166">
    <property type="protein sequence ID" value="KAE9296692.1"/>
    <property type="molecule type" value="Genomic_DNA"/>
</dbReference>
<feature type="signal peptide" evidence="1">
    <location>
        <begin position="1"/>
        <end position="19"/>
    </location>
</feature>
<evidence type="ECO:0000313" key="13">
    <source>
        <dbReference type="Proteomes" id="UP000437068"/>
    </source>
</evidence>
<dbReference type="Proteomes" id="UP000433483">
    <property type="component" value="Unassembled WGS sequence"/>
</dbReference>
<reference evidence="11 12" key="1">
    <citation type="submission" date="2018-08" db="EMBL/GenBank/DDBJ databases">
        <title>Genomic investigation of the strawberry pathogen Phytophthora fragariae indicates pathogenicity is determined by transcriptional variation in three key races.</title>
        <authorList>
            <person name="Adams T.M."/>
            <person name="Armitage A.D."/>
            <person name="Sobczyk M.K."/>
            <person name="Bates H.J."/>
            <person name="Dunwell J.M."/>
            <person name="Nellist C.F."/>
            <person name="Harrison R.J."/>
        </authorList>
    </citation>
    <scope>NUCLEOTIDE SEQUENCE [LARGE SCALE GENOMIC DNA]</scope>
    <source>
        <strain evidence="10 13">A4</strain>
        <strain evidence="9 14">BC-1</strain>
        <strain evidence="8 18">BC-23</strain>
        <strain evidence="7 12">NOV-27</strain>
        <strain evidence="5 15">NOV-5</strain>
        <strain evidence="4 16">NOV-71</strain>
        <strain evidence="2 11">NOV-9</strain>
        <strain evidence="6 19">ONT-3</strain>
        <strain evidence="3 17">SCRP245</strain>
    </source>
</reference>
<dbReference type="EMBL" id="QXGB01000483">
    <property type="protein sequence ID" value="KAE9213276.1"/>
    <property type="molecule type" value="Genomic_DNA"/>
</dbReference>
<evidence type="ECO:0000313" key="16">
    <source>
        <dbReference type="Proteomes" id="UP000441208"/>
    </source>
</evidence>
<dbReference type="Proteomes" id="UP000488956">
    <property type="component" value="Unassembled WGS sequence"/>
</dbReference>
<dbReference type="AlphaFoldDB" id="A0A6A3EWU3"/>
<protein>
    <recommendedName>
        <fullName evidence="20">Secreted protein</fullName>
    </recommendedName>
</protein>
<keyword evidence="12" id="KW-1185">Reference proteome</keyword>
<dbReference type="Proteomes" id="UP000441208">
    <property type="component" value="Unassembled WGS sequence"/>
</dbReference>
<feature type="chain" id="PRO_5036163728" description="Secreted protein" evidence="1">
    <location>
        <begin position="20"/>
        <end position="66"/>
    </location>
</feature>
<dbReference type="EMBL" id="QXGC01000677">
    <property type="protein sequence ID" value="KAE9224987.1"/>
    <property type="molecule type" value="Genomic_DNA"/>
</dbReference>
<evidence type="ECO:0000256" key="1">
    <source>
        <dbReference type="SAM" id="SignalP"/>
    </source>
</evidence>
<evidence type="ECO:0000313" key="10">
    <source>
        <dbReference type="EMBL" id="KAE9296692.1"/>
    </source>
</evidence>
<dbReference type="Proteomes" id="UP000437068">
    <property type="component" value="Unassembled WGS sequence"/>
</dbReference>
<evidence type="ECO:0008006" key="20">
    <source>
        <dbReference type="Google" id="ProtNLM"/>
    </source>
</evidence>
<dbReference type="Proteomes" id="UP000440732">
    <property type="component" value="Unassembled WGS sequence"/>
</dbReference>
<keyword evidence="1" id="KW-0732">Signal</keyword>
<proteinExistence type="predicted"/>
<dbReference type="EMBL" id="QXGD01000363">
    <property type="protein sequence ID" value="KAE9241906.1"/>
    <property type="molecule type" value="Genomic_DNA"/>
</dbReference>
<evidence type="ECO:0000313" key="2">
    <source>
        <dbReference type="EMBL" id="KAE8937984.1"/>
    </source>
</evidence>
<dbReference type="Proteomes" id="UP000429523">
    <property type="component" value="Unassembled WGS sequence"/>
</dbReference>
<evidence type="ECO:0000313" key="3">
    <source>
        <dbReference type="EMBL" id="KAE9021814.1"/>
    </source>
</evidence>
<evidence type="ECO:0000313" key="5">
    <source>
        <dbReference type="EMBL" id="KAE9101632.1"/>
    </source>
</evidence>
<evidence type="ECO:0000313" key="6">
    <source>
        <dbReference type="EMBL" id="KAE9103554.1"/>
    </source>
</evidence>
<evidence type="ECO:0000313" key="17">
    <source>
        <dbReference type="Proteomes" id="UP000460718"/>
    </source>
</evidence>